<gene>
    <name evidence="3" type="ORF">AFUS01_LOCUS13920</name>
</gene>
<dbReference type="EMBL" id="CAJVCH010115497">
    <property type="protein sequence ID" value="CAG7724929.1"/>
    <property type="molecule type" value="Genomic_DNA"/>
</dbReference>
<dbReference type="GO" id="GO:0005739">
    <property type="term" value="C:mitochondrion"/>
    <property type="evidence" value="ECO:0007669"/>
    <property type="project" value="TreeGrafter"/>
</dbReference>
<sequence>MQSILRKSASCGNLSLFQNFRAAGAVPRGVTAIRFYPAIASKSSTEGAEPEKSVFISQSSDIFTNLALEDWLYKNFDFNKHRVLLLWRNDPCVVIGRHQNPWQEVDVGLADKNDMKIARRNSGGGTVYHDRGNLNCTFFTPRNAYDRKTNLDVICRALKRQFGVQADVTPRLDVTLDGYKVSGTASKLGKNAYHHCTVLVDADLKKLSKLLNPDTEGMDSRATKSVKAPVQNIKNANVTVSPEKVLSSIGYEFLRTTTDGNDGGAQMIEKQRGFHMINPTNDWFPGLDNLKAEMKSWSWNFGKTPEFSLKKEYLIGQDMDTLESLNIHFNLQVENGFIRSASLQSPSGTRNFVDDTTLSDLSGFINALKDRPFHPGIVSTFEGLLFKNSNKASVSVHETLEQQARNYVRNS</sequence>
<proteinExistence type="inferred from homology"/>
<protein>
    <recommendedName>
        <fullName evidence="2">BPL/LPL catalytic domain-containing protein</fullName>
    </recommendedName>
</protein>
<dbReference type="PROSITE" id="PS51733">
    <property type="entry name" value="BPL_LPL_CATALYTIC"/>
    <property type="match status" value="1"/>
</dbReference>
<dbReference type="NCBIfam" id="TIGR00545">
    <property type="entry name" value="lipoyltrans"/>
    <property type="match status" value="1"/>
</dbReference>
<dbReference type="GO" id="GO:0017118">
    <property type="term" value="F:lipoyltransferase activity"/>
    <property type="evidence" value="ECO:0007669"/>
    <property type="project" value="TreeGrafter"/>
</dbReference>
<dbReference type="FunFam" id="3.30.930.10:FF:000045">
    <property type="entry name" value="lipoyltransferase 1, mitochondrial"/>
    <property type="match status" value="1"/>
</dbReference>
<dbReference type="PANTHER" id="PTHR12561:SF3">
    <property type="entry name" value="LIPOYLTRANSFERASE 1, MITOCHONDRIAL"/>
    <property type="match status" value="1"/>
</dbReference>
<evidence type="ECO:0000256" key="1">
    <source>
        <dbReference type="ARBA" id="ARBA00008242"/>
    </source>
</evidence>
<dbReference type="InterPro" id="IPR004562">
    <property type="entry name" value="LipoylTrfase_LipoateP_Ligase"/>
</dbReference>
<dbReference type="OrthoDB" id="201621at2759"/>
<dbReference type="Pfam" id="PF21948">
    <property type="entry name" value="LplA-B_cat"/>
    <property type="match status" value="1"/>
</dbReference>
<name>A0A8J2KF19_9HEXA</name>
<reference evidence="3" key="1">
    <citation type="submission" date="2021-06" db="EMBL/GenBank/DDBJ databases">
        <authorList>
            <person name="Hodson N. C."/>
            <person name="Mongue J. A."/>
            <person name="Jaron S. K."/>
        </authorList>
    </citation>
    <scope>NUCLEOTIDE SEQUENCE</scope>
</reference>
<dbReference type="CDD" id="cd16443">
    <property type="entry name" value="LplA"/>
    <property type="match status" value="1"/>
</dbReference>
<organism evidence="3 4">
    <name type="scientific">Allacma fusca</name>
    <dbReference type="NCBI Taxonomy" id="39272"/>
    <lineage>
        <taxon>Eukaryota</taxon>
        <taxon>Metazoa</taxon>
        <taxon>Ecdysozoa</taxon>
        <taxon>Arthropoda</taxon>
        <taxon>Hexapoda</taxon>
        <taxon>Collembola</taxon>
        <taxon>Symphypleona</taxon>
        <taxon>Sminthuridae</taxon>
        <taxon>Allacma</taxon>
    </lineage>
</organism>
<dbReference type="GO" id="GO:0009249">
    <property type="term" value="P:protein lipoylation"/>
    <property type="evidence" value="ECO:0007669"/>
    <property type="project" value="InterPro"/>
</dbReference>
<feature type="domain" description="BPL/LPL catalytic" evidence="2">
    <location>
        <begin position="78"/>
        <end position="261"/>
    </location>
</feature>
<accession>A0A8J2KF19</accession>
<dbReference type="Proteomes" id="UP000708208">
    <property type="component" value="Unassembled WGS sequence"/>
</dbReference>
<keyword evidence="4" id="KW-1185">Reference proteome</keyword>
<dbReference type="InterPro" id="IPR004143">
    <property type="entry name" value="BPL_LPL_catalytic"/>
</dbReference>
<dbReference type="AlphaFoldDB" id="A0A8J2KF19"/>
<comment type="similarity">
    <text evidence="1">Belongs to the LplA family.</text>
</comment>
<evidence type="ECO:0000313" key="3">
    <source>
        <dbReference type="EMBL" id="CAG7724929.1"/>
    </source>
</evidence>
<evidence type="ECO:0000259" key="2">
    <source>
        <dbReference type="PROSITE" id="PS51733"/>
    </source>
</evidence>
<evidence type="ECO:0000313" key="4">
    <source>
        <dbReference type="Proteomes" id="UP000708208"/>
    </source>
</evidence>
<dbReference type="PANTHER" id="PTHR12561">
    <property type="entry name" value="LIPOATE-PROTEIN LIGASE"/>
    <property type="match status" value="1"/>
</dbReference>
<comment type="caution">
    <text evidence="3">The sequence shown here is derived from an EMBL/GenBank/DDBJ whole genome shotgun (WGS) entry which is preliminary data.</text>
</comment>